<evidence type="ECO:0000313" key="1">
    <source>
        <dbReference type="EnsemblMetazoa" id="ACOM035672-PA.1"/>
    </source>
</evidence>
<organism evidence="1">
    <name type="scientific">Anopheles coluzzii</name>
    <name type="common">African malaria mosquito</name>
    <dbReference type="NCBI Taxonomy" id="1518534"/>
    <lineage>
        <taxon>Eukaryota</taxon>
        <taxon>Metazoa</taxon>
        <taxon>Ecdysozoa</taxon>
        <taxon>Arthropoda</taxon>
        <taxon>Hexapoda</taxon>
        <taxon>Insecta</taxon>
        <taxon>Pterygota</taxon>
        <taxon>Neoptera</taxon>
        <taxon>Endopterygota</taxon>
        <taxon>Diptera</taxon>
        <taxon>Nematocera</taxon>
        <taxon>Culicoidea</taxon>
        <taxon>Culicidae</taxon>
        <taxon>Anophelinae</taxon>
        <taxon>Anopheles</taxon>
    </lineage>
</organism>
<name>A0A8W7PQ00_ANOCL</name>
<sequence>MQIRRRTLRSGASFAIISSMKLFGLSTSEQSRNSCSQPSTSRKACDEITSCTSSAIVVCVASDCSFDLMCGKLSTNFFSSWIDFSPWFSFARDRIDLAMRERTAPTALKFLSRSSAYSCSFEFSELRGEHAHQVGRPIEYDHLVDDTLLAVHHMPVLLGQRFRHLPDALRVAADAVHLRNASVQFLQRDKRTRRLVETARVTLENNKYRLKQ</sequence>
<dbReference type="EnsemblMetazoa" id="ACOM035672-RA">
    <property type="protein sequence ID" value="ACOM035672-PA.1"/>
    <property type="gene ID" value="ACOM035672"/>
</dbReference>
<proteinExistence type="predicted"/>
<reference evidence="1" key="1">
    <citation type="submission" date="2022-08" db="UniProtKB">
        <authorList>
            <consortium name="EnsemblMetazoa"/>
        </authorList>
    </citation>
    <scope>IDENTIFICATION</scope>
</reference>
<accession>A0A8W7PQ00</accession>
<dbReference type="AlphaFoldDB" id="A0A8W7PQ00"/>
<protein>
    <submittedName>
        <fullName evidence="1">Uncharacterized protein</fullName>
    </submittedName>
</protein>
<dbReference type="Proteomes" id="UP000075882">
    <property type="component" value="Unassembled WGS sequence"/>
</dbReference>